<dbReference type="EMBL" id="PPEA01000189">
    <property type="protein sequence ID" value="PQM48464.1"/>
    <property type="molecule type" value="Genomic_DNA"/>
</dbReference>
<evidence type="ECO:0000313" key="3">
    <source>
        <dbReference type="EMBL" id="PQM48464.1"/>
    </source>
</evidence>
<dbReference type="GO" id="GO:0016705">
    <property type="term" value="F:oxidoreductase activity, acting on paired donors, with incorporation or reduction of molecular oxygen"/>
    <property type="evidence" value="ECO:0007669"/>
    <property type="project" value="InterPro"/>
</dbReference>
<dbReference type="PANTHER" id="PTHR46696">
    <property type="entry name" value="P450, PUTATIVE (EUROFUNG)-RELATED"/>
    <property type="match status" value="1"/>
</dbReference>
<keyword evidence="2" id="KW-0503">Monooxygenase</keyword>
<dbReference type="AlphaFoldDB" id="A0A2S8BP69"/>
<keyword evidence="2" id="KW-0479">Metal-binding</keyword>
<keyword evidence="2" id="KW-0408">Iron</keyword>
<dbReference type="SUPFAM" id="SSF48264">
    <property type="entry name" value="Cytochrome P450"/>
    <property type="match status" value="1"/>
</dbReference>
<dbReference type="GO" id="GO:0005506">
    <property type="term" value="F:iron ion binding"/>
    <property type="evidence" value="ECO:0007669"/>
    <property type="project" value="InterPro"/>
</dbReference>
<dbReference type="InterPro" id="IPR001128">
    <property type="entry name" value="Cyt_P450"/>
</dbReference>
<reference evidence="3 4" key="1">
    <citation type="journal article" date="2017" name="Int. J. Syst. Evol. Microbiol.">
        <title>Mycobacterium talmoniae sp. nov., a slowly growing mycobacterium isolated from human respiratory samples.</title>
        <authorList>
            <person name="Davidson R.M."/>
            <person name="DeGroote M.A."/>
            <person name="Marola J.L."/>
            <person name="Buss S."/>
            <person name="Jones V."/>
            <person name="McNeil M.R."/>
            <person name="Freifeld A.G."/>
            <person name="Elaine Epperson L."/>
            <person name="Hasan N.A."/>
            <person name="Jackson M."/>
            <person name="Iwen P.C."/>
            <person name="Salfinger M."/>
            <person name="Strong M."/>
        </authorList>
    </citation>
    <scope>NUCLEOTIDE SEQUENCE [LARGE SCALE GENOMIC DNA]</scope>
    <source>
        <strain evidence="3 4">ATCC BAA-2683</strain>
    </source>
</reference>
<organism evidence="3 4">
    <name type="scientific">Mycobacterium talmoniae</name>
    <dbReference type="NCBI Taxonomy" id="1858794"/>
    <lineage>
        <taxon>Bacteria</taxon>
        <taxon>Bacillati</taxon>
        <taxon>Actinomycetota</taxon>
        <taxon>Actinomycetes</taxon>
        <taxon>Mycobacteriales</taxon>
        <taxon>Mycobacteriaceae</taxon>
        <taxon>Mycobacterium</taxon>
    </lineage>
</organism>
<dbReference type="Pfam" id="PF00067">
    <property type="entry name" value="p450"/>
    <property type="match status" value="1"/>
</dbReference>
<dbReference type="PANTHER" id="PTHR46696:SF6">
    <property type="entry name" value="P450, PUTATIVE (EUROFUNG)-RELATED"/>
    <property type="match status" value="1"/>
</dbReference>
<proteinExistence type="inferred from homology"/>
<accession>A0A2S8BP69</accession>
<keyword evidence="2" id="KW-0349">Heme</keyword>
<dbReference type="PROSITE" id="PS00086">
    <property type="entry name" value="CYTOCHROME_P450"/>
    <property type="match status" value="1"/>
</dbReference>
<dbReference type="Gene3D" id="1.10.630.10">
    <property type="entry name" value="Cytochrome P450"/>
    <property type="match status" value="1"/>
</dbReference>
<comment type="similarity">
    <text evidence="1 2">Belongs to the cytochrome P450 family.</text>
</comment>
<evidence type="ECO:0000313" key="4">
    <source>
        <dbReference type="Proteomes" id="UP000238296"/>
    </source>
</evidence>
<protein>
    <submittedName>
        <fullName evidence="3">Cytochrome P450 143</fullName>
        <ecNumber evidence="3">1.14.-.-</ecNumber>
    </submittedName>
</protein>
<keyword evidence="2 3" id="KW-0560">Oxidoreductase</keyword>
<dbReference type="InterPro" id="IPR036396">
    <property type="entry name" value="Cyt_P450_sf"/>
</dbReference>
<evidence type="ECO:0000256" key="2">
    <source>
        <dbReference type="RuleBase" id="RU000461"/>
    </source>
</evidence>
<dbReference type="GO" id="GO:0004497">
    <property type="term" value="F:monooxygenase activity"/>
    <property type="evidence" value="ECO:0007669"/>
    <property type="project" value="UniProtKB-KW"/>
</dbReference>
<dbReference type="InterPro" id="IPR017972">
    <property type="entry name" value="Cyt_P450_CS"/>
</dbReference>
<dbReference type="GO" id="GO:0020037">
    <property type="term" value="F:heme binding"/>
    <property type="evidence" value="ECO:0007669"/>
    <property type="project" value="InterPro"/>
</dbReference>
<dbReference type="Proteomes" id="UP000238296">
    <property type="component" value="Unassembled WGS sequence"/>
</dbReference>
<gene>
    <name evidence="3" type="ORF">C1Y40_01319</name>
</gene>
<sequence>MTTESVSVGGMTLPAGTPVRLCMAAVNRDGSDPTSTDDLVMDGKLHRHWGFGGGPHRCLGSHLARLELTVVVEEWLQRIPEFELVPGYTPEIAFPAMTFALKTLPLQWA</sequence>
<dbReference type="EC" id="1.14.-.-" evidence="3"/>
<comment type="caution">
    <text evidence="3">The sequence shown here is derived from an EMBL/GenBank/DDBJ whole genome shotgun (WGS) entry which is preliminary data.</text>
</comment>
<name>A0A2S8BP69_9MYCO</name>
<evidence type="ECO:0000256" key="1">
    <source>
        <dbReference type="ARBA" id="ARBA00010617"/>
    </source>
</evidence>